<evidence type="ECO:0000256" key="2">
    <source>
        <dbReference type="ARBA" id="ARBA00007970"/>
    </source>
</evidence>
<dbReference type="GO" id="GO:0004400">
    <property type="term" value="F:histidinol-phosphate transaminase activity"/>
    <property type="evidence" value="ECO:0007669"/>
    <property type="project" value="UniProtKB-EC"/>
</dbReference>
<comment type="similarity">
    <text evidence="2">Belongs to the class-II pyridoxal-phosphate-dependent aminotransferase family. Histidinol-phosphate aminotransferase subfamily.</text>
</comment>
<dbReference type="Proteomes" id="UP000276568">
    <property type="component" value="Unassembled WGS sequence"/>
</dbReference>
<keyword evidence="4 12" id="KW-0032">Aminotransferase</keyword>
<dbReference type="CDD" id="cd00609">
    <property type="entry name" value="AAT_like"/>
    <property type="match status" value="1"/>
</dbReference>
<keyword evidence="6 12" id="KW-0808">Transferase</keyword>
<dbReference type="AlphaFoldDB" id="A0A3N0HZA1"/>
<comment type="pathway">
    <text evidence="9">Amino-acid biosynthesis.</text>
</comment>
<feature type="domain" description="Aminotransferase class I/classII large" evidence="11">
    <location>
        <begin position="15"/>
        <end position="332"/>
    </location>
</feature>
<evidence type="ECO:0000313" key="12">
    <source>
        <dbReference type="EMBL" id="RNM30109.1"/>
    </source>
</evidence>
<organism evidence="12 13">
    <name type="scientific">Absicoccus porci</name>
    <dbReference type="NCBI Taxonomy" id="2486576"/>
    <lineage>
        <taxon>Bacteria</taxon>
        <taxon>Bacillati</taxon>
        <taxon>Bacillota</taxon>
        <taxon>Erysipelotrichia</taxon>
        <taxon>Erysipelotrichales</taxon>
        <taxon>Erysipelotrichaceae</taxon>
        <taxon>Absicoccus</taxon>
    </lineage>
</organism>
<name>A0A3N0HZA1_9FIRM</name>
<dbReference type="GO" id="GO:0030170">
    <property type="term" value="F:pyridoxal phosphate binding"/>
    <property type="evidence" value="ECO:0007669"/>
    <property type="project" value="InterPro"/>
</dbReference>
<dbReference type="Gene3D" id="3.90.1150.10">
    <property type="entry name" value="Aspartate Aminotransferase, domain 1"/>
    <property type="match status" value="1"/>
</dbReference>
<evidence type="ECO:0000256" key="3">
    <source>
        <dbReference type="ARBA" id="ARBA00011738"/>
    </source>
</evidence>
<dbReference type="InterPro" id="IPR005861">
    <property type="entry name" value="HisP_aminotrans"/>
</dbReference>
<evidence type="ECO:0000313" key="13">
    <source>
        <dbReference type="Proteomes" id="UP000276568"/>
    </source>
</evidence>
<keyword evidence="7 10" id="KW-0663">Pyridoxal phosphate</keyword>
<dbReference type="Pfam" id="PF00155">
    <property type="entry name" value="Aminotran_1_2"/>
    <property type="match status" value="1"/>
</dbReference>
<keyword evidence="8" id="KW-0368">Histidine biosynthesis</keyword>
<protein>
    <submittedName>
        <fullName evidence="12">Histidinol-phosphate transaminase</fullName>
        <ecNumber evidence="12">2.6.1.9</ecNumber>
    </submittedName>
</protein>
<comment type="cofactor">
    <cofactor evidence="1 10">
        <name>pyridoxal 5'-phosphate</name>
        <dbReference type="ChEBI" id="CHEBI:597326"/>
    </cofactor>
</comment>
<evidence type="ECO:0000256" key="8">
    <source>
        <dbReference type="ARBA" id="ARBA00023102"/>
    </source>
</evidence>
<sequence length="342" mass="38896">MGKEIEAYQAHTQTGILLNANESPYNVSEKVMEEMVDVLPPIEMNRYPDDECTELRQAYAQVKGLKPEQIIAGNGSDQCLSLVMSTYLDHEKTMYTLSPDFGMFDYYASSYEANIEKYVTNEDGSFDVDDFIQQGNEKGVDLVLFSNPNNPTGHCVSREDILKIVQGFSCPVLIDEAYMEFGNQSVLDQIEQYDNLLVTRTLSKAFGLAGLRVGFVCGNAKRIAQLNQRKVPYAVNTISQKLATIVLKHYEDISIVIQQTTSFRDEMLDKLMLYRFVDFYPSQANFIYGKAENKELLLKLFKEADITIRDFAGTDHFRISIGNKQENEAVLNVMSQYVREML</sequence>
<dbReference type="InterPro" id="IPR015422">
    <property type="entry name" value="PyrdxlP-dep_Trfase_small"/>
</dbReference>
<dbReference type="InterPro" id="IPR015421">
    <property type="entry name" value="PyrdxlP-dep_Trfase_major"/>
</dbReference>
<accession>A0A3N0HZA1</accession>
<comment type="caution">
    <text evidence="12">The sequence shown here is derived from an EMBL/GenBank/DDBJ whole genome shotgun (WGS) entry which is preliminary data.</text>
</comment>
<gene>
    <name evidence="12" type="primary">hisC</name>
    <name evidence="12" type="ORF">EDX97_04710</name>
</gene>
<dbReference type="GO" id="GO:0000105">
    <property type="term" value="P:L-histidine biosynthetic process"/>
    <property type="evidence" value="ECO:0007669"/>
    <property type="project" value="UniProtKB-KW"/>
</dbReference>
<dbReference type="RefSeq" id="WP_128520039.1">
    <property type="nucleotide sequence ID" value="NZ_RJQC01000002.1"/>
</dbReference>
<dbReference type="InterPro" id="IPR015424">
    <property type="entry name" value="PyrdxlP-dep_Trfase"/>
</dbReference>
<dbReference type="NCBIfam" id="TIGR01141">
    <property type="entry name" value="hisC"/>
    <property type="match status" value="1"/>
</dbReference>
<dbReference type="InterPro" id="IPR004839">
    <property type="entry name" value="Aminotransferase_I/II_large"/>
</dbReference>
<dbReference type="EC" id="2.6.1.9" evidence="12"/>
<keyword evidence="5" id="KW-0028">Amino-acid biosynthesis</keyword>
<dbReference type="SUPFAM" id="SSF53383">
    <property type="entry name" value="PLP-dependent transferases"/>
    <property type="match status" value="1"/>
</dbReference>
<dbReference type="Gene3D" id="3.40.640.10">
    <property type="entry name" value="Type I PLP-dependent aspartate aminotransferase-like (Major domain)"/>
    <property type="match status" value="1"/>
</dbReference>
<dbReference type="PANTHER" id="PTHR42885">
    <property type="entry name" value="HISTIDINOL-PHOSPHATE AMINOTRANSFERASE-RELATED"/>
    <property type="match status" value="1"/>
</dbReference>
<evidence type="ECO:0000256" key="1">
    <source>
        <dbReference type="ARBA" id="ARBA00001933"/>
    </source>
</evidence>
<evidence type="ECO:0000256" key="9">
    <source>
        <dbReference type="ARBA" id="ARBA00029440"/>
    </source>
</evidence>
<reference evidence="12 13" key="1">
    <citation type="submission" date="2018-11" db="EMBL/GenBank/DDBJ databases">
        <title>Clostridium sp. nov., a member of the family Erysipelotrichaceae isolated from pig faeces.</title>
        <authorList>
            <person name="Chang Y.-H."/>
        </authorList>
    </citation>
    <scope>NUCLEOTIDE SEQUENCE [LARGE SCALE GENOMIC DNA]</scope>
    <source>
        <strain evidence="12 13">YH-panp20</strain>
    </source>
</reference>
<dbReference type="EMBL" id="RJQC01000002">
    <property type="protein sequence ID" value="RNM30109.1"/>
    <property type="molecule type" value="Genomic_DNA"/>
</dbReference>
<evidence type="ECO:0000259" key="11">
    <source>
        <dbReference type="Pfam" id="PF00155"/>
    </source>
</evidence>
<evidence type="ECO:0000256" key="4">
    <source>
        <dbReference type="ARBA" id="ARBA00022576"/>
    </source>
</evidence>
<keyword evidence="13" id="KW-1185">Reference proteome</keyword>
<proteinExistence type="inferred from homology"/>
<evidence type="ECO:0000256" key="5">
    <source>
        <dbReference type="ARBA" id="ARBA00022605"/>
    </source>
</evidence>
<comment type="subunit">
    <text evidence="3">Homodimer.</text>
</comment>
<dbReference type="PROSITE" id="PS00599">
    <property type="entry name" value="AA_TRANSFER_CLASS_2"/>
    <property type="match status" value="1"/>
</dbReference>
<evidence type="ECO:0000256" key="6">
    <source>
        <dbReference type="ARBA" id="ARBA00022679"/>
    </source>
</evidence>
<evidence type="ECO:0000256" key="7">
    <source>
        <dbReference type="ARBA" id="ARBA00022898"/>
    </source>
</evidence>
<dbReference type="PANTHER" id="PTHR42885:SF2">
    <property type="entry name" value="HISTIDINOL-PHOSPHATE AMINOTRANSFERASE"/>
    <property type="match status" value="1"/>
</dbReference>
<dbReference type="InterPro" id="IPR001917">
    <property type="entry name" value="Aminotrans_II_pyridoxalP_BS"/>
</dbReference>
<evidence type="ECO:0000256" key="10">
    <source>
        <dbReference type="RuleBase" id="RU003693"/>
    </source>
</evidence>
<dbReference type="OrthoDB" id="9813612at2"/>